<dbReference type="RefSeq" id="WP_377766473.1">
    <property type="nucleotide sequence ID" value="NZ_JBHULB010000008.1"/>
</dbReference>
<accession>A0ABW5MW06</accession>
<name>A0ABW5MW06_9FLAO</name>
<dbReference type="InterPro" id="IPR046230">
    <property type="entry name" value="DUF6263"/>
</dbReference>
<protein>
    <submittedName>
        <fullName evidence="1">DUF6263 family protein</fullName>
    </submittedName>
</protein>
<evidence type="ECO:0000313" key="2">
    <source>
        <dbReference type="Proteomes" id="UP001597526"/>
    </source>
</evidence>
<dbReference type="Proteomes" id="UP001597526">
    <property type="component" value="Unassembled WGS sequence"/>
</dbReference>
<reference evidence="2" key="1">
    <citation type="journal article" date="2019" name="Int. J. Syst. Evol. Microbiol.">
        <title>The Global Catalogue of Microorganisms (GCM) 10K type strain sequencing project: providing services to taxonomists for standard genome sequencing and annotation.</title>
        <authorList>
            <consortium name="The Broad Institute Genomics Platform"/>
            <consortium name="The Broad Institute Genome Sequencing Center for Infectious Disease"/>
            <person name="Wu L."/>
            <person name="Ma J."/>
        </authorList>
    </citation>
    <scope>NUCLEOTIDE SEQUENCE [LARGE SCALE GENOMIC DNA]</scope>
    <source>
        <strain evidence="2">KCTC 52368</strain>
    </source>
</reference>
<dbReference type="EMBL" id="JBHULB010000008">
    <property type="protein sequence ID" value="MFD2586918.1"/>
    <property type="molecule type" value="Genomic_DNA"/>
</dbReference>
<organism evidence="1 2">
    <name type="scientific">Croceitalea marina</name>
    <dbReference type="NCBI Taxonomy" id="1775166"/>
    <lineage>
        <taxon>Bacteria</taxon>
        <taxon>Pseudomonadati</taxon>
        <taxon>Bacteroidota</taxon>
        <taxon>Flavobacteriia</taxon>
        <taxon>Flavobacteriales</taxon>
        <taxon>Flavobacteriaceae</taxon>
        <taxon>Croceitalea</taxon>
    </lineage>
</organism>
<gene>
    <name evidence="1" type="ORF">ACFSQJ_08250</name>
</gene>
<sequence>MKYYRAIPFLISFLVVFAVEAQSTLNYNLEKGSVFKVEQKAKQLITQKLEGTTHEMTNDLTGLYDFEVVGVDEQGYDLILMFKDFALKSNSSIQGVLMDVKASVLVEGDIMSEMFHSLIGHELAMRMNKNGSVVSVEGGDELITKMISAAGIEDEFTTNVMRKSLDKEFSSNGLAKSFEQMTFFYPDNEVAVGDTWENTYTGKLSANNTFKLEKIENEITSITGTSAIVLNTEESGAIMSLSGSQETAIQANSATGFIQKIMISSLAEGTTKMSQMGDVEIPTTIESTITYELQEN</sequence>
<comment type="caution">
    <text evidence="1">The sequence shown here is derived from an EMBL/GenBank/DDBJ whole genome shotgun (WGS) entry which is preliminary data.</text>
</comment>
<proteinExistence type="predicted"/>
<evidence type="ECO:0000313" key="1">
    <source>
        <dbReference type="EMBL" id="MFD2586918.1"/>
    </source>
</evidence>
<dbReference type="Pfam" id="PF19777">
    <property type="entry name" value="DUF6263"/>
    <property type="match status" value="1"/>
</dbReference>
<keyword evidence="2" id="KW-1185">Reference proteome</keyword>